<organism evidence="11 12">
    <name type="scientific">Candidatus Accumulibacter aalborgensis</name>
    <dbReference type="NCBI Taxonomy" id="1860102"/>
    <lineage>
        <taxon>Bacteria</taxon>
        <taxon>Pseudomonadati</taxon>
        <taxon>Pseudomonadota</taxon>
        <taxon>Betaproteobacteria</taxon>
        <taxon>Candidatus Accumulibacter</taxon>
    </lineage>
</organism>
<dbReference type="NCBIfam" id="TIGR00150">
    <property type="entry name" value="T6A_YjeE"/>
    <property type="match status" value="1"/>
</dbReference>
<proteinExistence type="inferred from homology"/>
<dbReference type="SUPFAM" id="SSF52540">
    <property type="entry name" value="P-loop containing nucleoside triphosphate hydrolases"/>
    <property type="match status" value="1"/>
</dbReference>
<dbReference type="GO" id="GO:0005737">
    <property type="term" value="C:cytoplasm"/>
    <property type="evidence" value="ECO:0007669"/>
    <property type="project" value="UniProtKB-SubCell"/>
</dbReference>
<keyword evidence="7" id="KW-0547">Nucleotide-binding</keyword>
<gene>
    <name evidence="11" type="ORF">ACCAA_260060</name>
</gene>
<dbReference type="EMBL" id="FLQX01000101">
    <property type="protein sequence ID" value="SBT05696.1"/>
    <property type="molecule type" value="Genomic_DNA"/>
</dbReference>
<dbReference type="PANTHER" id="PTHR33540">
    <property type="entry name" value="TRNA THREONYLCARBAMOYLADENOSINE BIOSYNTHESIS PROTEIN TSAE"/>
    <property type="match status" value="1"/>
</dbReference>
<dbReference type="GO" id="GO:0005524">
    <property type="term" value="F:ATP binding"/>
    <property type="evidence" value="ECO:0007669"/>
    <property type="project" value="UniProtKB-KW"/>
</dbReference>
<protein>
    <recommendedName>
        <fullName evidence="3">tRNA threonylcarbamoyladenosine biosynthesis protein TsaE</fullName>
    </recommendedName>
    <alternativeName>
        <fullName evidence="10">t(6)A37 threonylcarbamoyladenosine biosynthesis protein TsaE</fullName>
    </alternativeName>
</protein>
<evidence type="ECO:0000256" key="6">
    <source>
        <dbReference type="ARBA" id="ARBA00022723"/>
    </source>
</evidence>
<evidence type="ECO:0000256" key="9">
    <source>
        <dbReference type="ARBA" id="ARBA00022842"/>
    </source>
</evidence>
<keyword evidence="9" id="KW-0460">Magnesium</keyword>
<evidence type="ECO:0000256" key="10">
    <source>
        <dbReference type="ARBA" id="ARBA00032441"/>
    </source>
</evidence>
<keyword evidence="6" id="KW-0479">Metal-binding</keyword>
<evidence type="ECO:0000313" key="12">
    <source>
        <dbReference type="Proteomes" id="UP000199169"/>
    </source>
</evidence>
<reference evidence="11 12" key="1">
    <citation type="submission" date="2016-06" db="EMBL/GenBank/DDBJ databases">
        <authorList>
            <person name="Kjaerup R.B."/>
            <person name="Dalgaard T.S."/>
            <person name="Juul-Madsen H.R."/>
        </authorList>
    </citation>
    <scope>NUCLEOTIDE SEQUENCE [LARGE SCALE GENOMIC DNA]</scope>
    <source>
        <strain evidence="11">3</strain>
    </source>
</reference>
<dbReference type="STRING" id="1860102.ACCAA_260060"/>
<dbReference type="Proteomes" id="UP000199169">
    <property type="component" value="Unassembled WGS sequence"/>
</dbReference>
<evidence type="ECO:0000313" key="11">
    <source>
        <dbReference type="EMBL" id="SBT05696.1"/>
    </source>
</evidence>
<evidence type="ECO:0000256" key="1">
    <source>
        <dbReference type="ARBA" id="ARBA00004496"/>
    </source>
</evidence>
<accession>A0A1A8XLZ6</accession>
<comment type="subcellular location">
    <subcellularLocation>
        <location evidence="1">Cytoplasm</location>
    </subcellularLocation>
</comment>
<evidence type="ECO:0000256" key="7">
    <source>
        <dbReference type="ARBA" id="ARBA00022741"/>
    </source>
</evidence>
<dbReference type="PANTHER" id="PTHR33540:SF2">
    <property type="entry name" value="TRNA THREONYLCARBAMOYLADENOSINE BIOSYNTHESIS PROTEIN TSAE"/>
    <property type="match status" value="1"/>
</dbReference>
<keyword evidence="5" id="KW-0819">tRNA processing</keyword>
<dbReference type="InterPro" id="IPR003442">
    <property type="entry name" value="T6A_TsaE"/>
</dbReference>
<evidence type="ECO:0000256" key="3">
    <source>
        <dbReference type="ARBA" id="ARBA00019010"/>
    </source>
</evidence>
<evidence type="ECO:0000256" key="4">
    <source>
        <dbReference type="ARBA" id="ARBA00022490"/>
    </source>
</evidence>
<evidence type="ECO:0000256" key="2">
    <source>
        <dbReference type="ARBA" id="ARBA00007599"/>
    </source>
</evidence>
<dbReference type="AlphaFoldDB" id="A0A1A8XLZ6"/>
<evidence type="ECO:0000256" key="8">
    <source>
        <dbReference type="ARBA" id="ARBA00022840"/>
    </source>
</evidence>
<sequence>MVVWLDGDLGAGKTTLVRSLLRACGHVGPVKSPTYTLVEIYVISRIYWYHFDFYRFNFPEEFVDAGLGEYFRDDAVCLVEWPEKAADHVPSPDIIVRFHFVENGRTLEFVACSQEGQKCLNVLKSGWPGAAD</sequence>
<keyword evidence="12" id="KW-1185">Reference proteome</keyword>
<keyword evidence="8" id="KW-0067">ATP-binding</keyword>
<dbReference type="GO" id="GO:0002949">
    <property type="term" value="P:tRNA threonylcarbamoyladenosine modification"/>
    <property type="evidence" value="ECO:0007669"/>
    <property type="project" value="InterPro"/>
</dbReference>
<comment type="similarity">
    <text evidence="2">Belongs to the TsaE family.</text>
</comment>
<keyword evidence="4" id="KW-0963">Cytoplasm</keyword>
<dbReference type="InterPro" id="IPR027417">
    <property type="entry name" value="P-loop_NTPase"/>
</dbReference>
<dbReference type="GO" id="GO:0046872">
    <property type="term" value="F:metal ion binding"/>
    <property type="evidence" value="ECO:0007669"/>
    <property type="project" value="UniProtKB-KW"/>
</dbReference>
<dbReference type="Gene3D" id="3.40.50.300">
    <property type="entry name" value="P-loop containing nucleotide triphosphate hydrolases"/>
    <property type="match status" value="1"/>
</dbReference>
<dbReference type="Pfam" id="PF02367">
    <property type="entry name" value="TsaE"/>
    <property type="match status" value="1"/>
</dbReference>
<evidence type="ECO:0000256" key="5">
    <source>
        <dbReference type="ARBA" id="ARBA00022694"/>
    </source>
</evidence>
<name>A0A1A8XLZ6_9PROT</name>